<evidence type="ECO:0000313" key="6">
    <source>
        <dbReference type="Proteomes" id="UP000327493"/>
    </source>
</evidence>
<dbReference type="Pfam" id="PF10595">
    <property type="entry name" value="FAM161A_B"/>
    <property type="match status" value="1"/>
</dbReference>
<comment type="caution">
    <text evidence="5">The sequence shown here is derived from an EMBL/GenBank/DDBJ whole genome shotgun (WGS) entry which is preliminary data.</text>
</comment>
<evidence type="ECO:0008006" key="7">
    <source>
        <dbReference type="Google" id="ProtNLM"/>
    </source>
</evidence>
<evidence type="ECO:0000313" key="5">
    <source>
        <dbReference type="EMBL" id="KAA8582246.1"/>
    </source>
</evidence>
<keyword evidence="2 3" id="KW-0175">Coiled coil</keyword>
<comment type="similarity">
    <text evidence="1">Belongs to the FAM161 family.</text>
</comment>
<dbReference type="InterPro" id="IPR019579">
    <property type="entry name" value="FAM161A/B"/>
</dbReference>
<feature type="compositionally biased region" description="Basic and acidic residues" evidence="4">
    <location>
        <begin position="555"/>
        <end position="576"/>
    </location>
</feature>
<reference evidence="5 6" key="1">
    <citation type="submission" date="2019-08" db="EMBL/GenBank/DDBJ databases">
        <title>A chromosome-level genome assembly, high-density linkage maps, and genome scans reveal the genomic architecture of hybrid incompatibilities underlying speciation via character displacement in darters (Percidae: Etheostominae).</title>
        <authorList>
            <person name="Moran R.L."/>
            <person name="Catchen J.M."/>
            <person name="Fuller R.C."/>
        </authorList>
    </citation>
    <scope>NUCLEOTIDE SEQUENCE [LARGE SCALE GENOMIC DNA]</scope>
    <source>
        <strain evidence="5">EspeVRDwgs_2016</strain>
        <tissue evidence="5">Muscle</tissue>
    </source>
</reference>
<feature type="compositionally biased region" description="Basic and acidic residues" evidence="4">
    <location>
        <begin position="250"/>
        <end position="265"/>
    </location>
</feature>
<feature type="region of interest" description="Disordered" evidence="4">
    <location>
        <begin position="517"/>
        <end position="576"/>
    </location>
</feature>
<dbReference type="Proteomes" id="UP000327493">
    <property type="component" value="Chromosome 20"/>
</dbReference>
<feature type="coiled-coil region" evidence="3">
    <location>
        <begin position="29"/>
        <end position="60"/>
    </location>
</feature>
<evidence type="ECO:0000256" key="1">
    <source>
        <dbReference type="ARBA" id="ARBA00006663"/>
    </source>
</evidence>
<evidence type="ECO:0000256" key="2">
    <source>
        <dbReference type="ARBA" id="ARBA00023054"/>
    </source>
</evidence>
<dbReference type="GO" id="GO:0005856">
    <property type="term" value="C:cytoskeleton"/>
    <property type="evidence" value="ECO:0007669"/>
    <property type="project" value="UniProtKB-ARBA"/>
</dbReference>
<dbReference type="AlphaFoldDB" id="A0A5J5CNN9"/>
<name>A0A5J5CNN9_9PERO</name>
<dbReference type="EMBL" id="VOFY01000020">
    <property type="protein sequence ID" value="KAA8582246.1"/>
    <property type="molecule type" value="Genomic_DNA"/>
</dbReference>
<protein>
    <recommendedName>
        <fullName evidence="7">FAM161 centrosomal protein B</fullName>
    </recommendedName>
</protein>
<dbReference type="GO" id="GO:0005929">
    <property type="term" value="C:cilium"/>
    <property type="evidence" value="ECO:0007669"/>
    <property type="project" value="TreeGrafter"/>
</dbReference>
<dbReference type="PANTHER" id="PTHR21501">
    <property type="entry name" value="PROTEIN FAM-161"/>
    <property type="match status" value="1"/>
</dbReference>
<keyword evidence="6" id="KW-1185">Reference proteome</keyword>
<organism evidence="5 6">
    <name type="scientific">Etheostoma spectabile</name>
    <name type="common">orangethroat darter</name>
    <dbReference type="NCBI Taxonomy" id="54343"/>
    <lineage>
        <taxon>Eukaryota</taxon>
        <taxon>Metazoa</taxon>
        <taxon>Chordata</taxon>
        <taxon>Craniata</taxon>
        <taxon>Vertebrata</taxon>
        <taxon>Euteleostomi</taxon>
        <taxon>Actinopterygii</taxon>
        <taxon>Neopterygii</taxon>
        <taxon>Teleostei</taxon>
        <taxon>Neoteleostei</taxon>
        <taxon>Acanthomorphata</taxon>
        <taxon>Eupercaria</taxon>
        <taxon>Perciformes</taxon>
        <taxon>Percoidei</taxon>
        <taxon>Percidae</taxon>
        <taxon>Etheostomatinae</taxon>
        <taxon>Etheostoma</taxon>
    </lineage>
</organism>
<sequence>MLRAQRSGYHGQRNMPKIETFLEDGLRSELMLQQQLKALSQDLRQQLQETEKRQKEELEMRIHQNSLLSMDVDRESIDRNELKHQAIHMGMRRSIFTSSLTSDKETLAHLRQIERPKSSSPALVTSNWKNCSVRASTLTPARTQQCERLALSKTTEVSKEEEAKAECQRKFRALPVPSHVIQPIYQEMMELREKERKQGCEQRRDFLLSIQRPFSFQERENEKREKLTAMLNQVSHDQKNKAAAVRKPPHKEVKDSPESELKDQELLQTSSYSDKNPTVSVSPKLRTAERTRKERLGFLYEKPSFQPKIIQHVPDFSRLHKALQTEALRKTQSKDVIKCQPFYLRTSALPARQRKMSSENAQVPQISNLSRSKSLGALTSLSADTLPTYITDAARKRCMAIRKSMEMRDSKNQESIDWLNKYQMKSQAMKKTVTLHAKLLDPHTSLEEVCNDKLKHHREADQQRMKEYMRELRYMKARVSERPYLFERVKQKNAKSYAEQTYRNKLKKAGLKELFVEENGEGVEGTSSRSEEDTDENHSSENDIHSIYAEEENVDDGKKIEDVEEKSVKSKEEEMP</sequence>
<feature type="region of interest" description="Disordered" evidence="4">
    <location>
        <begin position="236"/>
        <end position="283"/>
    </location>
</feature>
<accession>A0A5J5CNN9</accession>
<feature type="compositionally biased region" description="Polar residues" evidence="4">
    <location>
        <begin position="266"/>
        <end position="281"/>
    </location>
</feature>
<dbReference type="GO" id="GO:0044782">
    <property type="term" value="P:cilium organization"/>
    <property type="evidence" value="ECO:0007669"/>
    <property type="project" value="TreeGrafter"/>
</dbReference>
<dbReference type="PANTHER" id="PTHR21501:SF4">
    <property type="entry name" value="PROTEIN FAM161B"/>
    <property type="match status" value="1"/>
</dbReference>
<evidence type="ECO:0000256" key="3">
    <source>
        <dbReference type="SAM" id="Coils"/>
    </source>
</evidence>
<dbReference type="InterPro" id="IPR051655">
    <property type="entry name" value="FAM161"/>
</dbReference>
<evidence type="ECO:0000256" key="4">
    <source>
        <dbReference type="SAM" id="MobiDB-lite"/>
    </source>
</evidence>
<gene>
    <name evidence="5" type="ORF">FQN60_008986</name>
</gene>
<proteinExistence type="inferred from homology"/>